<reference evidence="1" key="1">
    <citation type="submission" date="2022-04" db="EMBL/GenBank/DDBJ databases">
        <title>A functionally conserved STORR gene fusion in Papaver species that diverged 16.8 million years ago.</title>
        <authorList>
            <person name="Catania T."/>
        </authorList>
    </citation>
    <scope>NUCLEOTIDE SEQUENCE</scope>
    <source>
        <strain evidence="1">S-188037</strain>
    </source>
</reference>
<evidence type="ECO:0000313" key="2">
    <source>
        <dbReference type="Proteomes" id="UP001202328"/>
    </source>
</evidence>
<dbReference type="AlphaFoldDB" id="A0AAD4S4W5"/>
<keyword evidence="2" id="KW-1185">Reference proteome</keyword>
<feature type="non-terminal residue" evidence="1">
    <location>
        <position position="223"/>
    </location>
</feature>
<comment type="caution">
    <text evidence="1">The sequence shown here is derived from an EMBL/GenBank/DDBJ whole genome shotgun (WGS) entry which is preliminary data.</text>
</comment>
<organism evidence="1 2">
    <name type="scientific">Papaver atlanticum</name>
    <dbReference type="NCBI Taxonomy" id="357466"/>
    <lineage>
        <taxon>Eukaryota</taxon>
        <taxon>Viridiplantae</taxon>
        <taxon>Streptophyta</taxon>
        <taxon>Embryophyta</taxon>
        <taxon>Tracheophyta</taxon>
        <taxon>Spermatophyta</taxon>
        <taxon>Magnoliopsida</taxon>
        <taxon>Ranunculales</taxon>
        <taxon>Papaveraceae</taxon>
        <taxon>Papaveroideae</taxon>
        <taxon>Papaver</taxon>
    </lineage>
</organism>
<protein>
    <submittedName>
        <fullName evidence="1">Uncharacterized protein</fullName>
    </submittedName>
</protein>
<gene>
    <name evidence="1" type="ORF">MKW98_008603</name>
</gene>
<proteinExistence type="predicted"/>
<dbReference type="EMBL" id="JAJJMB010014087">
    <property type="protein sequence ID" value="KAI3862763.1"/>
    <property type="molecule type" value="Genomic_DNA"/>
</dbReference>
<dbReference type="Proteomes" id="UP001202328">
    <property type="component" value="Unassembled WGS sequence"/>
</dbReference>
<sequence>EPRKSRVSEFGVHFEKLLRTLTVIYYSLSESSACEFGLDNFCKRHLSSISCLMSTRMAPRDIFYDWKKRKQMKTIVEEQVFVIGEKTKNPNQKIGAKSKIRQKKIKQMGLLQKWVNVQPIFSDQNHPFSQQSRKKGNPIISGITSTIEDEDDGKIRATIISTITKGTFKDEIDEVVRIKLTVKESIDIQDPTASISSVHLSNKKDKMKSAILNIEVYAQTVKK</sequence>
<accession>A0AAD4S4W5</accession>
<name>A0AAD4S4W5_9MAGN</name>
<feature type="non-terminal residue" evidence="1">
    <location>
        <position position="1"/>
    </location>
</feature>
<evidence type="ECO:0000313" key="1">
    <source>
        <dbReference type="EMBL" id="KAI3862763.1"/>
    </source>
</evidence>